<evidence type="ECO:0000313" key="1">
    <source>
        <dbReference type="EMBL" id="MED6196259.1"/>
    </source>
</evidence>
<keyword evidence="2" id="KW-1185">Reference proteome</keyword>
<reference evidence="1 2" key="1">
    <citation type="journal article" date="2023" name="Plants (Basel)">
        <title>Bridging the Gap: Combining Genomics and Transcriptomics Approaches to Understand Stylosanthes scabra, an Orphan Legume from the Brazilian Caatinga.</title>
        <authorList>
            <person name="Ferreira-Neto J.R.C."/>
            <person name="da Silva M.D."/>
            <person name="Binneck E."/>
            <person name="de Melo N.F."/>
            <person name="da Silva R.H."/>
            <person name="de Melo A.L.T.M."/>
            <person name="Pandolfi V."/>
            <person name="Bustamante F.O."/>
            <person name="Brasileiro-Vidal A.C."/>
            <person name="Benko-Iseppon A.M."/>
        </authorList>
    </citation>
    <scope>NUCLEOTIDE SEQUENCE [LARGE SCALE GENOMIC DNA]</scope>
    <source>
        <tissue evidence="1">Leaves</tissue>
    </source>
</reference>
<accession>A0ABU6XFC2</accession>
<sequence length="231" mass="25407">EGSLHVAMDGGDHEEVLDGHVVTPDANVAQEPRGILLSKTYLFSLRTNEEVDLSERSSSSNTTNTQLTDPARGLIRGMMIDLNVTPEGSMNASNSTQNMGLGGSIEEEVESHQREAAVEHPMAEPFFVDHVLSDEEVDSDVLSEAEVKEMNYFTGSSIALTQPAISERYDCPTHFSSLNLDAMNEQVSHGQRGPDEDPTTEFEVGQEFQNKEAVLTQLRHTVSIGRLIIKY</sequence>
<proteinExistence type="predicted"/>
<comment type="caution">
    <text evidence="1">The sequence shown here is derived from an EMBL/GenBank/DDBJ whole genome shotgun (WGS) entry which is preliminary data.</text>
</comment>
<dbReference type="EMBL" id="JASCZI010211730">
    <property type="protein sequence ID" value="MED6196259.1"/>
    <property type="molecule type" value="Genomic_DNA"/>
</dbReference>
<evidence type="ECO:0000313" key="2">
    <source>
        <dbReference type="Proteomes" id="UP001341840"/>
    </source>
</evidence>
<protein>
    <submittedName>
        <fullName evidence="1">Uncharacterized protein</fullName>
    </submittedName>
</protein>
<gene>
    <name evidence="1" type="ORF">PIB30_045788</name>
</gene>
<dbReference type="Proteomes" id="UP001341840">
    <property type="component" value="Unassembled WGS sequence"/>
</dbReference>
<feature type="non-terminal residue" evidence="1">
    <location>
        <position position="1"/>
    </location>
</feature>
<name>A0ABU6XFC2_9FABA</name>
<organism evidence="1 2">
    <name type="scientific">Stylosanthes scabra</name>
    <dbReference type="NCBI Taxonomy" id="79078"/>
    <lineage>
        <taxon>Eukaryota</taxon>
        <taxon>Viridiplantae</taxon>
        <taxon>Streptophyta</taxon>
        <taxon>Embryophyta</taxon>
        <taxon>Tracheophyta</taxon>
        <taxon>Spermatophyta</taxon>
        <taxon>Magnoliopsida</taxon>
        <taxon>eudicotyledons</taxon>
        <taxon>Gunneridae</taxon>
        <taxon>Pentapetalae</taxon>
        <taxon>rosids</taxon>
        <taxon>fabids</taxon>
        <taxon>Fabales</taxon>
        <taxon>Fabaceae</taxon>
        <taxon>Papilionoideae</taxon>
        <taxon>50 kb inversion clade</taxon>
        <taxon>dalbergioids sensu lato</taxon>
        <taxon>Dalbergieae</taxon>
        <taxon>Pterocarpus clade</taxon>
        <taxon>Stylosanthes</taxon>
    </lineage>
</organism>